<organism evidence="2 3">
    <name type="scientific">Obba rivulosa</name>
    <dbReference type="NCBI Taxonomy" id="1052685"/>
    <lineage>
        <taxon>Eukaryota</taxon>
        <taxon>Fungi</taxon>
        <taxon>Dikarya</taxon>
        <taxon>Basidiomycota</taxon>
        <taxon>Agaricomycotina</taxon>
        <taxon>Agaricomycetes</taxon>
        <taxon>Polyporales</taxon>
        <taxon>Gelatoporiaceae</taxon>
        <taxon>Obba</taxon>
    </lineage>
</organism>
<dbReference type="AlphaFoldDB" id="A0A8E2DMD7"/>
<accession>A0A8E2DMD7</accession>
<evidence type="ECO:0000313" key="2">
    <source>
        <dbReference type="EMBL" id="OCH87868.1"/>
    </source>
</evidence>
<feature type="compositionally biased region" description="Basic residues" evidence="1">
    <location>
        <begin position="150"/>
        <end position="159"/>
    </location>
</feature>
<reference evidence="2 3" key="1">
    <citation type="submission" date="2016-07" db="EMBL/GenBank/DDBJ databases">
        <title>Draft genome of the white-rot fungus Obba rivulosa 3A-2.</title>
        <authorList>
            <consortium name="DOE Joint Genome Institute"/>
            <person name="Miettinen O."/>
            <person name="Riley R."/>
            <person name="Acob R."/>
            <person name="Barry K."/>
            <person name="Cullen D."/>
            <person name="De Vries R."/>
            <person name="Hainaut M."/>
            <person name="Hatakka A."/>
            <person name="Henrissat B."/>
            <person name="Hilden K."/>
            <person name="Kuo R."/>
            <person name="Labutti K."/>
            <person name="Lipzen A."/>
            <person name="Makela M.R."/>
            <person name="Sandor L."/>
            <person name="Spatafora J.W."/>
            <person name="Grigoriev I.V."/>
            <person name="Hibbett D.S."/>
        </authorList>
    </citation>
    <scope>NUCLEOTIDE SEQUENCE [LARGE SCALE GENOMIC DNA]</scope>
    <source>
        <strain evidence="2 3">3A-2</strain>
    </source>
</reference>
<dbReference type="Proteomes" id="UP000250043">
    <property type="component" value="Unassembled WGS sequence"/>
</dbReference>
<feature type="compositionally biased region" description="Low complexity" evidence="1">
    <location>
        <begin position="35"/>
        <end position="47"/>
    </location>
</feature>
<feature type="compositionally biased region" description="Basic and acidic residues" evidence="1">
    <location>
        <begin position="160"/>
        <end position="178"/>
    </location>
</feature>
<feature type="region of interest" description="Disordered" evidence="1">
    <location>
        <begin position="28"/>
        <end position="57"/>
    </location>
</feature>
<name>A0A8E2DMD7_9APHY</name>
<feature type="region of interest" description="Disordered" evidence="1">
    <location>
        <begin position="149"/>
        <end position="178"/>
    </location>
</feature>
<evidence type="ECO:0000256" key="1">
    <source>
        <dbReference type="SAM" id="MobiDB-lite"/>
    </source>
</evidence>
<evidence type="ECO:0000313" key="3">
    <source>
        <dbReference type="Proteomes" id="UP000250043"/>
    </source>
</evidence>
<protein>
    <submittedName>
        <fullName evidence="2">Uncharacterized protein</fullName>
    </submittedName>
</protein>
<dbReference type="EMBL" id="KV722470">
    <property type="protein sequence ID" value="OCH87868.1"/>
    <property type="molecule type" value="Genomic_DNA"/>
</dbReference>
<keyword evidence="3" id="KW-1185">Reference proteome</keyword>
<gene>
    <name evidence="2" type="ORF">OBBRIDRAFT_827449</name>
</gene>
<sequence>MTYEEDLDVTLREFEALIKDNGSISVGRVGDETWSAPSTESHSSSSSNLGETTPASVASHGDITISWDDIHQRDTYVEQQGGQWLLSSSCEELQDVHDKYVQHLSGAEQIWGIDSREDWAAQLRHPIPTQADHLNMLVPSHEAECGFPVHKQKGRRRKIREGEHKEHEHGKGEEGDGA</sequence>
<proteinExistence type="predicted"/>